<organism evidence="2 3">
    <name type="scientific">Fusarium torulosum</name>
    <dbReference type="NCBI Taxonomy" id="33205"/>
    <lineage>
        <taxon>Eukaryota</taxon>
        <taxon>Fungi</taxon>
        <taxon>Dikarya</taxon>
        <taxon>Ascomycota</taxon>
        <taxon>Pezizomycotina</taxon>
        <taxon>Sordariomycetes</taxon>
        <taxon>Hypocreomycetidae</taxon>
        <taxon>Hypocreales</taxon>
        <taxon>Nectriaceae</taxon>
        <taxon>Fusarium</taxon>
    </lineage>
</organism>
<keyword evidence="3" id="KW-1185">Reference proteome</keyword>
<comment type="caution">
    <text evidence="2">The sequence shown here is derived from an EMBL/GenBank/DDBJ whole genome shotgun (WGS) entry which is preliminary data.</text>
</comment>
<feature type="region of interest" description="Disordered" evidence="1">
    <location>
        <begin position="42"/>
        <end position="88"/>
    </location>
</feature>
<dbReference type="AlphaFoldDB" id="A0AAE8MGE4"/>
<name>A0AAE8MGE4_9HYPO</name>
<reference evidence="2" key="1">
    <citation type="submission" date="2018-03" db="EMBL/GenBank/DDBJ databases">
        <authorList>
            <person name="Guldener U."/>
        </authorList>
    </citation>
    <scope>NUCLEOTIDE SEQUENCE</scope>
</reference>
<sequence length="88" mass="9375">MHLSNVDYLSLPTTQGLWGMAAKGRQSSASQPWPYGVIGHNMRINDSDKRQSRPAVSLARGGSPENDDSSGMETTKLSKLGAGNDASK</sequence>
<proteinExistence type="predicted"/>
<accession>A0AAE8MGE4</accession>
<protein>
    <submittedName>
        <fullName evidence="2">Uncharacterized protein</fullName>
    </submittedName>
</protein>
<gene>
    <name evidence="2" type="ORF">FTOL_09875</name>
</gene>
<evidence type="ECO:0000256" key="1">
    <source>
        <dbReference type="SAM" id="MobiDB-lite"/>
    </source>
</evidence>
<dbReference type="EMBL" id="ONZP01000365">
    <property type="protein sequence ID" value="SPJ82470.1"/>
    <property type="molecule type" value="Genomic_DNA"/>
</dbReference>
<evidence type="ECO:0000313" key="3">
    <source>
        <dbReference type="Proteomes" id="UP001187734"/>
    </source>
</evidence>
<evidence type="ECO:0000313" key="2">
    <source>
        <dbReference type="EMBL" id="SPJ82470.1"/>
    </source>
</evidence>
<dbReference type="Proteomes" id="UP001187734">
    <property type="component" value="Unassembled WGS sequence"/>
</dbReference>